<dbReference type="SMART" id="SM00387">
    <property type="entry name" value="HATPase_c"/>
    <property type="match status" value="1"/>
</dbReference>
<evidence type="ECO:0000256" key="11">
    <source>
        <dbReference type="ARBA" id="ARBA00023163"/>
    </source>
</evidence>
<keyword evidence="11" id="KW-0804">Transcription</keyword>
<dbReference type="Pfam" id="PF07494">
    <property type="entry name" value="Reg_prop"/>
    <property type="match status" value="3"/>
</dbReference>
<protein>
    <recommendedName>
        <fullName evidence="2">histidine kinase</fullName>
        <ecNumber evidence="2">2.7.13.3</ecNumber>
    </recommendedName>
</protein>
<dbReference type="PROSITE" id="PS50109">
    <property type="entry name" value="HIS_KIN"/>
    <property type="match status" value="1"/>
</dbReference>
<dbReference type="InterPro" id="IPR003594">
    <property type="entry name" value="HATPase_dom"/>
</dbReference>
<dbReference type="InterPro" id="IPR036890">
    <property type="entry name" value="HATPase_C_sf"/>
</dbReference>
<dbReference type="GO" id="GO:0043565">
    <property type="term" value="F:sequence-specific DNA binding"/>
    <property type="evidence" value="ECO:0007669"/>
    <property type="project" value="InterPro"/>
</dbReference>
<feature type="transmembrane region" description="Helical" evidence="13">
    <location>
        <begin position="770"/>
        <end position="789"/>
    </location>
</feature>
<evidence type="ECO:0000256" key="6">
    <source>
        <dbReference type="ARBA" id="ARBA00022777"/>
    </source>
</evidence>
<dbReference type="InterPro" id="IPR015943">
    <property type="entry name" value="WD40/YVTN_repeat-like_dom_sf"/>
</dbReference>
<comment type="catalytic activity">
    <reaction evidence="1">
        <text>ATP + protein L-histidine = ADP + protein N-phospho-L-histidine.</text>
        <dbReference type="EC" id="2.7.13.3"/>
    </reaction>
</comment>
<proteinExistence type="predicted"/>
<dbReference type="Pfam" id="PF02518">
    <property type="entry name" value="HATPase_c"/>
    <property type="match status" value="1"/>
</dbReference>
<dbReference type="PROSITE" id="PS00041">
    <property type="entry name" value="HTH_ARAC_FAMILY_1"/>
    <property type="match status" value="1"/>
</dbReference>
<dbReference type="Pfam" id="PF00512">
    <property type="entry name" value="HisKA"/>
    <property type="match status" value="1"/>
</dbReference>
<dbReference type="InterPro" id="IPR001789">
    <property type="entry name" value="Sig_transdc_resp-reg_receiver"/>
</dbReference>
<keyword evidence="7" id="KW-0067">ATP-binding</keyword>
<dbReference type="InterPro" id="IPR005467">
    <property type="entry name" value="His_kinase_dom"/>
</dbReference>
<keyword evidence="9" id="KW-0805">Transcription regulation</keyword>
<keyword evidence="5" id="KW-0547">Nucleotide-binding</keyword>
<dbReference type="InterPro" id="IPR018060">
    <property type="entry name" value="HTH_AraC"/>
</dbReference>
<evidence type="ECO:0000256" key="4">
    <source>
        <dbReference type="ARBA" id="ARBA00022679"/>
    </source>
</evidence>
<keyword evidence="3 12" id="KW-0597">Phosphoprotein</keyword>
<dbReference type="CDD" id="cd00082">
    <property type="entry name" value="HisKA"/>
    <property type="match status" value="1"/>
</dbReference>
<dbReference type="PROSITE" id="PS01124">
    <property type="entry name" value="HTH_ARAC_FAMILY_2"/>
    <property type="match status" value="1"/>
</dbReference>
<evidence type="ECO:0000256" key="5">
    <source>
        <dbReference type="ARBA" id="ARBA00022741"/>
    </source>
</evidence>
<dbReference type="InterPro" id="IPR009057">
    <property type="entry name" value="Homeodomain-like_sf"/>
</dbReference>
<keyword evidence="18" id="KW-1185">Reference proteome</keyword>
<dbReference type="Gene3D" id="1.10.287.130">
    <property type="match status" value="1"/>
</dbReference>
<dbReference type="SUPFAM" id="SSF52172">
    <property type="entry name" value="CheY-like"/>
    <property type="match status" value="1"/>
</dbReference>
<evidence type="ECO:0000256" key="8">
    <source>
        <dbReference type="ARBA" id="ARBA00023012"/>
    </source>
</evidence>
<evidence type="ECO:0000256" key="13">
    <source>
        <dbReference type="SAM" id="Phobius"/>
    </source>
</evidence>
<evidence type="ECO:0000313" key="17">
    <source>
        <dbReference type="EMBL" id="SKB59173.1"/>
    </source>
</evidence>
<dbReference type="InterPro" id="IPR011006">
    <property type="entry name" value="CheY-like_superfamily"/>
</dbReference>
<dbReference type="Gene3D" id="2.60.40.10">
    <property type="entry name" value="Immunoglobulins"/>
    <property type="match status" value="1"/>
</dbReference>
<dbReference type="PANTHER" id="PTHR43547:SF2">
    <property type="entry name" value="HYBRID SIGNAL TRANSDUCTION HISTIDINE KINASE C"/>
    <property type="match status" value="1"/>
</dbReference>
<keyword evidence="8" id="KW-0902">Two-component regulatory system</keyword>
<dbReference type="EMBL" id="FUYQ01000012">
    <property type="protein sequence ID" value="SKB59173.1"/>
    <property type="molecule type" value="Genomic_DNA"/>
</dbReference>
<dbReference type="PANTHER" id="PTHR43547">
    <property type="entry name" value="TWO-COMPONENT HISTIDINE KINASE"/>
    <property type="match status" value="1"/>
</dbReference>
<dbReference type="PROSITE" id="PS51257">
    <property type="entry name" value="PROKAR_LIPOPROTEIN"/>
    <property type="match status" value="1"/>
</dbReference>
<dbReference type="SMART" id="SM00448">
    <property type="entry name" value="REC"/>
    <property type="match status" value="1"/>
</dbReference>
<dbReference type="SUPFAM" id="SSF46689">
    <property type="entry name" value="Homeodomain-like"/>
    <property type="match status" value="1"/>
</dbReference>
<feature type="domain" description="HTH araC/xylS-type" evidence="14">
    <location>
        <begin position="1237"/>
        <end position="1337"/>
    </location>
</feature>
<dbReference type="InterPro" id="IPR011047">
    <property type="entry name" value="Quinoprotein_ADH-like_sf"/>
</dbReference>
<dbReference type="InterPro" id="IPR003661">
    <property type="entry name" value="HisK_dim/P_dom"/>
</dbReference>
<keyword evidence="6 17" id="KW-0418">Kinase</keyword>
<keyword evidence="13" id="KW-0812">Transmembrane</keyword>
<organism evidence="17 18">
    <name type="scientific">Parabacteroides chartae</name>
    <dbReference type="NCBI Taxonomy" id="1037355"/>
    <lineage>
        <taxon>Bacteria</taxon>
        <taxon>Pseudomonadati</taxon>
        <taxon>Bacteroidota</taxon>
        <taxon>Bacteroidia</taxon>
        <taxon>Bacteroidales</taxon>
        <taxon>Tannerellaceae</taxon>
        <taxon>Parabacteroides</taxon>
    </lineage>
</organism>
<evidence type="ECO:0000256" key="2">
    <source>
        <dbReference type="ARBA" id="ARBA00012438"/>
    </source>
</evidence>
<evidence type="ECO:0000259" key="16">
    <source>
        <dbReference type="PROSITE" id="PS50110"/>
    </source>
</evidence>
<reference evidence="18" key="1">
    <citation type="submission" date="2017-02" db="EMBL/GenBank/DDBJ databases">
        <authorList>
            <person name="Varghese N."/>
            <person name="Submissions S."/>
        </authorList>
    </citation>
    <scope>NUCLEOTIDE SEQUENCE [LARGE SCALE GENOMIC DNA]</scope>
    <source>
        <strain evidence="18">DSM 24967</strain>
    </source>
</reference>
<dbReference type="SUPFAM" id="SSF63829">
    <property type="entry name" value="Calcium-dependent phosphotriesterase"/>
    <property type="match status" value="1"/>
</dbReference>
<dbReference type="GO" id="GO:0005524">
    <property type="term" value="F:ATP binding"/>
    <property type="evidence" value="ECO:0007669"/>
    <property type="project" value="UniProtKB-KW"/>
</dbReference>
<dbReference type="InterPro" id="IPR011123">
    <property type="entry name" value="Y_Y_Y"/>
</dbReference>
<gene>
    <name evidence="17" type="ORF">SAMN05660349_01927</name>
</gene>
<keyword evidence="13" id="KW-0472">Membrane</keyword>
<dbReference type="Pfam" id="PF00072">
    <property type="entry name" value="Response_reg"/>
    <property type="match status" value="1"/>
</dbReference>
<dbReference type="Pfam" id="PF12833">
    <property type="entry name" value="HTH_18"/>
    <property type="match status" value="1"/>
</dbReference>
<feature type="domain" description="Response regulatory" evidence="16">
    <location>
        <begin position="1090"/>
        <end position="1205"/>
    </location>
</feature>
<dbReference type="SUPFAM" id="SSF47384">
    <property type="entry name" value="Homodimeric domain of signal transducing histidine kinase"/>
    <property type="match status" value="1"/>
</dbReference>
<dbReference type="FunFam" id="1.10.287.130:FF:000034">
    <property type="entry name" value="Two-component system sensor histidine kinase/response regulator"/>
    <property type="match status" value="1"/>
</dbReference>
<dbReference type="Gene3D" id="3.40.50.2300">
    <property type="match status" value="1"/>
</dbReference>
<dbReference type="Proteomes" id="UP000190852">
    <property type="component" value="Unassembled WGS sequence"/>
</dbReference>
<evidence type="ECO:0000259" key="15">
    <source>
        <dbReference type="PROSITE" id="PS50109"/>
    </source>
</evidence>
<evidence type="ECO:0000256" key="7">
    <source>
        <dbReference type="ARBA" id="ARBA00022840"/>
    </source>
</evidence>
<dbReference type="SUPFAM" id="SSF50998">
    <property type="entry name" value="Quinoprotein alcohol dehydrogenase-like"/>
    <property type="match status" value="1"/>
</dbReference>
<dbReference type="RefSeq" id="WP_079683445.1">
    <property type="nucleotide sequence ID" value="NZ_FUYQ01000012.1"/>
</dbReference>
<dbReference type="PRINTS" id="PR00344">
    <property type="entry name" value="BCTRLSENSOR"/>
</dbReference>
<dbReference type="FunFam" id="3.30.565.10:FF:000037">
    <property type="entry name" value="Hybrid sensor histidine kinase/response regulator"/>
    <property type="match status" value="1"/>
</dbReference>
<dbReference type="InterPro" id="IPR004358">
    <property type="entry name" value="Sig_transdc_His_kin-like_C"/>
</dbReference>
<sequence length="1342" mass="152525">MKKLFVTFCLLLIACPLFPVFFKHIGMKEGLSQLSVMSIYQDELGRMWFGTQEGLSMFNGNRTFSFKPAATDDPFNQPNSSYLGNSNFPIDGDKKGSLYIVSDGALLRYDFKEDKFYRLAEKGVRTVAYQGNKVWFSASDSLCIWRPETGKADFVLKLEGNYVQEIFVDSNKQLWLGTLKGLYLVGKNRQLKCVIPNEDIYEIFEDSKANLWIATRENGMYCRDKAGDIRKFMHEAHNPNSITSNHIRSFAEDNYGNLWIGTFTGLNKYNPRTNKMTVYTRDDLPGSLTHASVFATYKDVQGTLWIGTYYGGVHYFNPETDLFTYYSADASRNDCLNYQFVGHMVEDKDDNIWMCTEGGGLNFFDRKTKRFTYYKADEGENSIAHNNLKSICYSAGRNKLYIGTHTGGLSVYDITKRTFRNLNEVGAVFREKAGNVVNQVVLYNDSYLIMLTRKGILKMNLDTEELTSLFDSDVNYNGITFAIDGKDNIWIGQSAGIQRINLKNEQDQTVYRNNEKGLGRFGITKVFVDRNGRMFFGTHGGGVFSLDSETDTFTRYATDNDLLQSNYCYDIVQSNQGYLIISGDKGLSFLYPERKTLRAAELGTALPISAINDGCGMLVCRNGEVFVGGTDGATSFYEEALFAASKDYRLYFSELYVNNELIHPLGKIKSIHESFPYLKKIVLKHNQNNVTITFASNNYISTLNRATYEYRLEGNSDQWIANTNREITYTNLAPGRYVLHVREKEYDPSVLPKSIEMEIIVKSPFYATPLAYTLYLLLIAAVLIVFYRFKHAQLVLRTSLDYERKEKDRIEELNQAKLQFFSNISHEFRTPLTLIIAQIELLLQGGSLAPTVYGKLLKIYKNASQMLSLISELLDFRKLELGHITLKVSEQNLVGFVKDIYLSFNEYAVKKNIDYRFQSPADSILCWYDANQLQKVFYNLLNNAFKFTKQNGTIEVVMEETDGEIVVKVIDSGVGINKEELSRIFDRFYQSESGRYEAKTSPGTGIGLSLAKSIIELHHGQVTAESRPGYGSIFIVRLPKGADHFTDNEISTDARDQVTQPAPVVWDREVLADDLTTAGQSDEADGELRTMLIVEDNDELLQILTSLFTGLYRVVVARNGKEGLQMAMDEKPDIVLSDIMMPEMTGTEMCVRIKNNFDLCHIPVVLLTALTTSDQSIEGLQRGADDYIGKPFNAKVLVARCNNLVRNRIILQKKFTRQQNFETMELANNPIDQRFLDTVSQIISDNIDNMEFDMNLLAKELGLSRSSLFAKFKALTGMTPNDFVLNFKLKRAAQMLKSNPDMQIAEISDQLGFGSPRYFSRCFKAQFNITPADYRKKEDKQS</sequence>
<dbReference type="SMART" id="SM00342">
    <property type="entry name" value="HTH_ARAC"/>
    <property type="match status" value="1"/>
</dbReference>
<keyword evidence="13" id="KW-1133">Transmembrane helix</keyword>
<evidence type="ECO:0000313" key="18">
    <source>
        <dbReference type="Proteomes" id="UP000190852"/>
    </source>
</evidence>
<feature type="modified residue" description="4-aspartylphosphate" evidence="12">
    <location>
        <position position="1138"/>
    </location>
</feature>
<keyword evidence="4" id="KW-0808">Transferase</keyword>
<evidence type="ECO:0000256" key="3">
    <source>
        <dbReference type="ARBA" id="ARBA00022553"/>
    </source>
</evidence>
<dbReference type="SUPFAM" id="SSF55874">
    <property type="entry name" value="ATPase domain of HSP90 chaperone/DNA topoisomerase II/histidine kinase"/>
    <property type="match status" value="1"/>
</dbReference>
<dbReference type="InterPro" id="IPR013783">
    <property type="entry name" value="Ig-like_fold"/>
</dbReference>
<evidence type="ECO:0000259" key="14">
    <source>
        <dbReference type="PROSITE" id="PS01124"/>
    </source>
</evidence>
<evidence type="ECO:0000256" key="9">
    <source>
        <dbReference type="ARBA" id="ARBA00023015"/>
    </source>
</evidence>
<dbReference type="Gene3D" id="1.10.10.60">
    <property type="entry name" value="Homeodomain-like"/>
    <property type="match status" value="2"/>
</dbReference>
<name>A0A1T5CIJ0_9BACT</name>
<dbReference type="GO" id="GO:0000155">
    <property type="term" value="F:phosphorelay sensor kinase activity"/>
    <property type="evidence" value="ECO:0007669"/>
    <property type="project" value="InterPro"/>
</dbReference>
<dbReference type="InterPro" id="IPR011110">
    <property type="entry name" value="Reg_prop"/>
</dbReference>
<feature type="domain" description="Histidine kinase" evidence="15">
    <location>
        <begin position="823"/>
        <end position="1042"/>
    </location>
</feature>
<dbReference type="InterPro" id="IPR018062">
    <property type="entry name" value="HTH_AraC-typ_CS"/>
</dbReference>
<dbReference type="Gene3D" id="2.130.10.10">
    <property type="entry name" value="YVTN repeat-like/Quinoprotein amine dehydrogenase"/>
    <property type="match status" value="2"/>
</dbReference>
<dbReference type="Pfam" id="PF07495">
    <property type="entry name" value="Y_Y_Y"/>
    <property type="match status" value="1"/>
</dbReference>
<evidence type="ECO:0000256" key="1">
    <source>
        <dbReference type="ARBA" id="ARBA00000085"/>
    </source>
</evidence>
<evidence type="ECO:0000256" key="12">
    <source>
        <dbReference type="PROSITE-ProRule" id="PRU00169"/>
    </source>
</evidence>
<dbReference type="SMART" id="SM00388">
    <property type="entry name" value="HisKA"/>
    <property type="match status" value="1"/>
</dbReference>
<dbReference type="PROSITE" id="PS50110">
    <property type="entry name" value="RESPONSE_REGULATORY"/>
    <property type="match status" value="1"/>
</dbReference>
<dbReference type="EC" id="2.7.13.3" evidence="2"/>
<accession>A0A1T5CIJ0</accession>
<dbReference type="GO" id="GO:0003700">
    <property type="term" value="F:DNA-binding transcription factor activity"/>
    <property type="evidence" value="ECO:0007669"/>
    <property type="project" value="InterPro"/>
</dbReference>
<evidence type="ECO:0000256" key="10">
    <source>
        <dbReference type="ARBA" id="ARBA00023125"/>
    </source>
</evidence>
<dbReference type="InterPro" id="IPR036097">
    <property type="entry name" value="HisK_dim/P_sf"/>
</dbReference>
<keyword evidence="10" id="KW-0238">DNA-binding</keyword>
<dbReference type="Gene3D" id="3.30.565.10">
    <property type="entry name" value="Histidine kinase-like ATPase, C-terminal domain"/>
    <property type="match status" value="1"/>
</dbReference>